<feature type="region of interest" description="Disordered" evidence="1">
    <location>
        <begin position="1"/>
        <end position="82"/>
    </location>
</feature>
<name>A0A314YH49_PRUYE</name>
<evidence type="ECO:0000256" key="1">
    <source>
        <dbReference type="SAM" id="MobiDB-lite"/>
    </source>
</evidence>
<dbReference type="Proteomes" id="UP000250321">
    <property type="component" value="Unassembled WGS sequence"/>
</dbReference>
<proteinExistence type="predicted"/>
<evidence type="ECO:0000313" key="2">
    <source>
        <dbReference type="EMBL" id="PQQ05360.1"/>
    </source>
</evidence>
<sequence>MPKNNKEEKPIGIDNAENDSVWVSNNEQLLGEDNSGINETASRGIETDQDENYSNHDYPKFLSDTSSSDLTQGTPTENGIADDFQAPFASDEANSSADLYSFGVHCSSNLIDQETYIPHNESLLNNYQFPFPPLELEDFPQINLAAETNASKPEIIEDYMSYDKFKDYMNGTFEEIFSLCSSQDNSAALPMQEL</sequence>
<dbReference type="AlphaFoldDB" id="A0A314YH49"/>
<dbReference type="EMBL" id="PJQY01001096">
    <property type="protein sequence ID" value="PQQ05360.1"/>
    <property type="molecule type" value="Genomic_DNA"/>
</dbReference>
<evidence type="ECO:0000313" key="3">
    <source>
        <dbReference type="Proteomes" id="UP000250321"/>
    </source>
</evidence>
<protein>
    <submittedName>
        <fullName evidence="2">NAC domain-containing protein 86</fullName>
    </submittedName>
</protein>
<dbReference type="OrthoDB" id="1912886at2759"/>
<feature type="compositionally biased region" description="Polar residues" evidence="1">
    <location>
        <begin position="63"/>
        <end position="77"/>
    </location>
</feature>
<feature type="compositionally biased region" description="Basic and acidic residues" evidence="1">
    <location>
        <begin position="1"/>
        <end position="11"/>
    </location>
</feature>
<accession>A0A314YH49</accession>
<reference evidence="2 3" key="1">
    <citation type="submission" date="2018-02" db="EMBL/GenBank/DDBJ databases">
        <title>Draft genome of wild Prunus yedoensis var. nudiflora.</title>
        <authorList>
            <person name="Baek S."/>
            <person name="Kim J.-H."/>
            <person name="Choi K."/>
            <person name="Kim G.-B."/>
            <person name="Cho A."/>
            <person name="Jang H."/>
            <person name="Shin C.-H."/>
            <person name="Yu H.-J."/>
            <person name="Mun J.-H."/>
        </authorList>
    </citation>
    <scope>NUCLEOTIDE SEQUENCE [LARGE SCALE GENOMIC DNA]</scope>
    <source>
        <strain evidence="3">cv. Jeju island</strain>
        <tissue evidence="2">Leaf</tissue>
    </source>
</reference>
<organism evidence="2 3">
    <name type="scientific">Prunus yedoensis var. nudiflora</name>
    <dbReference type="NCBI Taxonomy" id="2094558"/>
    <lineage>
        <taxon>Eukaryota</taxon>
        <taxon>Viridiplantae</taxon>
        <taxon>Streptophyta</taxon>
        <taxon>Embryophyta</taxon>
        <taxon>Tracheophyta</taxon>
        <taxon>Spermatophyta</taxon>
        <taxon>Magnoliopsida</taxon>
        <taxon>eudicotyledons</taxon>
        <taxon>Gunneridae</taxon>
        <taxon>Pentapetalae</taxon>
        <taxon>rosids</taxon>
        <taxon>fabids</taxon>
        <taxon>Rosales</taxon>
        <taxon>Rosaceae</taxon>
        <taxon>Amygdaloideae</taxon>
        <taxon>Amygdaleae</taxon>
        <taxon>Prunus</taxon>
    </lineage>
</organism>
<keyword evidence="3" id="KW-1185">Reference proteome</keyword>
<gene>
    <name evidence="2" type="ORF">Pyn_36554</name>
</gene>
<comment type="caution">
    <text evidence="2">The sequence shown here is derived from an EMBL/GenBank/DDBJ whole genome shotgun (WGS) entry which is preliminary data.</text>
</comment>